<dbReference type="Proteomes" id="UP000230646">
    <property type="component" value="Unassembled WGS sequence"/>
</dbReference>
<dbReference type="EMBL" id="PFTV01000048">
    <property type="protein sequence ID" value="PJB57569.1"/>
    <property type="molecule type" value="Genomic_DNA"/>
</dbReference>
<dbReference type="PANTHER" id="PTHR33802:SF1">
    <property type="entry name" value="XK-RELATED PROTEIN"/>
    <property type="match status" value="1"/>
</dbReference>
<dbReference type="EMBL" id="PFIP01000131">
    <property type="protein sequence ID" value="PIX33734.1"/>
    <property type="molecule type" value="Genomic_DNA"/>
</dbReference>
<protein>
    <recommendedName>
        <fullName evidence="9">Lantibiotic ABC transporter permease</fullName>
    </recommendedName>
</protein>
<evidence type="ECO:0008006" key="9">
    <source>
        <dbReference type="Google" id="ProtNLM"/>
    </source>
</evidence>
<dbReference type="PANTHER" id="PTHR33802">
    <property type="entry name" value="SI:CH211-161H7.5-RELATED"/>
    <property type="match status" value="1"/>
</dbReference>
<dbReference type="Proteomes" id="UP000231493">
    <property type="component" value="Unassembled WGS sequence"/>
</dbReference>
<reference evidence="2 6" key="1">
    <citation type="journal article" date="2016" name="Environ. Microbiol.">
        <title>Genomic resolution of a cold subsurface aquifer community provides metabolic insights for novel microbes adapted to high CO concentrations.</title>
        <authorList>
            <person name="Probst A.J."/>
            <person name="Castelle C.J."/>
            <person name="Singh A."/>
            <person name="Brown C.T."/>
            <person name="Anantharaman K."/>
            <person name="Sharon I."/>
            <person name="Hug L.A."/>
            <person name="Burstein D."/>
            <person name="Emerson J.B."/>
            <person name="Thomas B.C."/>
            <person name="Banfield J.F."/>
        </authorList>
    </citation>
    <scope>NUCLEOTIDE SEQUENCE [LARGE SCALE GENOMIC DNA]</scope>
    <source>
        <strain evidence="2">CG2_30_33_13</strain>
    </source>
</reference>
<dbReference type="InterPro" id="IPR038330">
    <property type="entry name" value="TspO/MBR-related_sf"/>
</dbReference>
<accession>A0A2M7PPU6</accession>
<dbReference type="Proteomes" id="UP000228560">
    <property type="component" value="Unassembled WGS sequence"/>
</dbReference>
<feature type="transmembrane region" description="Helical" evidence="1">
    <location>
        <begin position="12"/>
        <end position="32"/>
    </location>
</feature>
<evidence type="ECO:0000313" key="8">
    <source>
        <dbReference type="Proteomes" id="UP000230646"/>
    </source>
</evidence>
<organism evidence="2 6">
    <name type="scientific">Candidatus Infernicultor aquiphilus</name>
    <dbReference type="NCBI Taxonomy" id="1805029"/>
    <lineage>
        <taxon>Bacteria</taxon>
        <taxon>Pseudomonadati</taxon>
        <taxon>Atribacterota</taxon>
        <taxon>Candidatus Phoenicimicrobiia</taxon>
        <taxon>Candidatus Pheonicimicrobiales</taxon>
        <taxon>Candidatus Phoenicimicrobiaceae</taxon>
        <taxon>Candidatus Infernicultor</taxon>
    </lineage>
</organism>
<dbReference type="EMBL" id="MNYY01000107">
    <property type="protein sequence ID" value="OIP69178.1"/>
    <property type="molecule type" value="Genomic_DNA"/>
</dbReference>
<gene>
    <name evidence="2" type="ORF">AUK42_05570</name>
    <name evidence="5" type="ORF">CO097_02060</name>
    <name evidence="4" type="ORF">COZ07_06105</name>
    <name evidence="3" type="ORF">COZ58_06550</name>
</gene>
<dbReference type="Proteomes" id="UP000182763">
    <property type="component" value="Unassembled WGS sequence"/>
</dbReference>
<dbReference type="STRING" id="1805029.AUK42_05570"/>
<dbReference type="Gene3D" id="1.20.1260.100">
    <property type="entry name" value="TspO/MBR protein"/>
    <property type="match status" value="1"/>
</dbReference>
<keyword evidence="1" id="KW-0812">Transmembrane</keyword>
<sequence>MKKSQLKSLSILNLLSFVSMVIVNYLVVTLPLNNKTTGALADQYPNLFVPVGLTFSIWGIIYLLLAIFIVYQLAYAFRKNTPDSSFLEKIGLLFFLSCLANFSWIFAWHFERVFLSFLIMLILLLSLIAIYQKLNIGRSAALKSEKYLVHLPFSVYLGWVTIATIANTTALLVNLNWNRWGLSEPFWTIVVIIIGLFISLMMLFYRKDIFYCLVVDWALLGILIKRLTVDMVRIQSIITIVYLGLVIISLGIIIQIIRKKVY</sequence>
<dbReference type="AlphaFoldDB" id="A0A1J5GHV7"/>
<accession>A0A2M8CEY5</accession>
<proteinExistence type="predicted"/>
<evidence type="ECO:0000313" key="2">
    <source>
        <dbReference type="EMBL" id="OIP69178.1"/>
    </source>
</evidence>
<feature type="transmembrane region" description="Helical" evidence="1">
    <location>
        <begin position="86"/>
        <end position="107"/>
    </location>
</feature>
<feature type="transmembrane region" description="Helical" evidence="1">
    <location>
        <begin position="153"/>
        <end position="173"/>
    </location>
</feature>
<reference evidence="3" key="3">
    <citation type="submission" date="2017-09" db="EMBL/GenBank/DDBJ databases">
        <title>Depth-based differentiation of microbial function through sediment-hosted aquifers and enrichment of novel symbionts in the deep terrestrial subsurface.</title>
        <authorList>
            <person name="Probst A.J."/>
            <person name="Ladd B."/>
            <person name="Jarett J.K."/>
            <person name="Geller-Mcgrath D.E."/>
            <person name="Sieber C.M.K."/>
            <person name="Emerson J.B."/>
            <person name="Anantharaman K."/>
            <person name="Thomas B.C."/>
            <person name="Malmstrom R."/>
            <person name="Stieglmeier M."/>
            <person name="Klingl A."/>
            <person name="Woyke T."/>
            <person name="Ryan C.M."/>
            <person name="Banfield J.F."/>
        </authorList>
    </citation>
    <scope>NUCLEOTIDE SEQUENCE</scope>
    <source>
        <strain evidence="3">CG_4_8_14_3_um_filter_34_18</strain>
    </source>
</reference>
<evidence type="ECO:0000313" key="3">
    <source>
        <dbReference type="EMBL" id="PIX33734.1"/>
    </source>
</evidence>
<evidence type="ECO:0000313" key="7">
    <source>
        <dbReference type="Proteomes" id="UP000228560"/>
    </source>
</evidence>
<feature type="transmembrane region" description="Helical" evidence="1">
    <location>
        <begin position="113"/>
        <end position="132"/>
    </location>
</feature>
<reference evidence="7 8" key="2">
    <citation type="submission" date="2017-09" db="EMBL/GenBank/DDBJ databases">
        <title>Depth-based differentiation of microbial function through sediment-hosted aquifers and enrichment of novel symbionts in the deep terrestrial subsurface.</title>
        <authorList>
            <person name="Probst A.J."/>
            <person name="Ladd B."/>
            <person name="Jarett J.K."/>
            <person name="Geller-Mcgrath D.E."/>
            <person name="Sieber C.M."/>
            <person name="Emerson J.B."/>
            <person name="Anantharaman K."/>
            <person name="Thomas B.C."/>
            <person name="Malmstrom R."/>
            <person name="Stieglmeier M."/>
            <person name="Klingl A."/>
            <person name="Woyke T."/>
            <person name="Ryan C.M."/>
            <person name="Banfield J.F."/>
        </authorList>
    </citation>
    <scope>NUCLEOTIDE SEQUENCE [LARGE SCALE GENOMIC DNA]</scope>
    <source>
        <strain evidence="4">CG_4_10_14_3_um_filter_34_13</strain>
        <strain evidence="5">CG_4_9_14_3_um_filter_33_16</strain>
    </source>
</reference>
<dbReference type="RefSeq" id="WP_406607714.1">
    <property type="nucleotide sequence ID" value="NZ_PFKO01000232.1"/>
</dbReference>
<evidence type="ECO:0000313" key="5">
    <source>
        <dbReference type="EMBL" id="PJB57569.1"/>
    </source>
</evidence>
<evidence type="ECO:0000256" key="1">
    <source>
        <dbReference type="SAM" id="Phobius"/>
    </source>
</evidence>
<keyword evidence="1" id="KW-1133">Transmembrane helix</keyword>
<feature type="transmembrane region" description="Helical" evidence="1">
    <location>
        <begin position="185"/>
        <end position="204"/>
    </location>
</feature>
<evidence type="ECO:0000313" key="6">
    <source>
        <dbReference type="Proteomes" id="UP000182763"/>
    </source>
</evidence>
<feature type="transmembrane region" description="Helical" evidence="1">
    <location>
        <begin position="52"/>
        <end position="74"/>
    </location>
</feature>
<evidence type="ECO:0000313" key="4">
    <source>
        <dbReference type="EMBL" id="PIY32337.1"/>
    </source>
</evidence>
<dbReference type="EMBL" id="PFKO01000232">
    <property type="protein sequence ID" value="PIY32337.1"/>
    <property type="molecule type" value="Genomic_DNA"/>
</dbReference>
<name>A0A1J5GHV7_9BACT</name>
<comment type="caution">
    <text evidence="2">The sequence shown here is derived from an EMBL/GenBank/DDBJ whole genome shotgun (WGS) entry which is preliminary data.</text>
</comment>
<accession>A0A1J5GHV7</accession>
<accession>A0A2M7K6G5</accession>
<feature type="transmembrane region" description="Helical" evidence="1">
    <location>
        <begin position="234"/>
        <end position="257"/>
    </location>
</feature>
<feature type="transmembrane region" description="Helical" evidence="1">
    <location>
        <begin position="209"/>
        <end position="228"/>
    </location>
</feature>
<keyword evidence="1" id="KW-0472">Membrane</keyword>